<evidence type="ECO:0000313" key="2">
    <source>
        <dbReference type="EMBL" id="CAJ0917127.1"/>
    </source>
</evidence>
<dbReference type="InterPro" id="IPR006461">
    <property type="entry name" value="PLAC_motif_containing"/>
</dbReference>
<name>A0ABN9KQC5_9NEOB</name>
<sequence>MMQGAALQTVSVQPVALAQTMTTVTQLAPNWSSGLCDCCEDMGICCFAFWCFPCFQCTTASDFGECLCLPLLECGSYGYCPIVSLAMRTAVRERYKIPGSICNDCCTVCWCLSCSWCQMAREIKKRKQNVSFVTAHTNIIGAPLMQAQNITVQSGLK</sequence>
<comment type="similarity">
    <text evidence="1">Belongs to the cornifelin family.</text>
</comment>
<dbReference type="NCBIfam" id="TIGR01571">
    <property type="entry name" value="A_thal_Cys_rich"/>
    <property type="match status" value="1"/>
</dbReference>
<evidence type="ECO:0000256" key="1">
    <source>
        <dbReference type="ARBA" id="ARBA00009024"/>
    </source>
</evidence>
<comment type="caution">
    <text evidence="2">The sequence shown here is derived from an EMBL/GenBank/DDBJ whole genome shotgun (WGS) entry which is preliminary data.</text>
</comment>
<dbReference type="Pfam" id="PF04749">
    <property type="entry name" value="PLAC8"/>
    <property type="match status" value="1"/>
</dbReference>
<reference evidence="2" key="1">
    <citation type="submission" date="2023-07" db="EMBL/GenBank/DDBJ databases">
        <authorList>
            <person name="Stuckert A."/>
        </authorList>
    </citation>
    <scope>NUCLEOTIDE SEQUENCE</scope>
</reference>
<evidence type="ECO:0000313" key="3">
    <source>
        <dbReference type="Proteomes" id="UP001176940"/>
    </source>
</evidence>
<gene>
    <name evidence="2" type="ORF">RIMI_LOCUS433938</name>
</gene>
<proteinExistence type="inferred from homology"/>
<protein>
    <submittedName>
        <fullName evidence="2">Uncharacterized protein</fullName>
    </submittedName>
</protein>
<dbReference type="Proteomes" id="UP001176940">
    <property type="component" value="Unassembled WGS sequence"/>
</dbReference>
<accession>A0ABN9KQC5</accession>
<organism evidence="2 3">
    <name type="scientific">Ranitomeya imitator</name>
    <name type="common">mimic poison frog</name>
    <dbReference type="NCBI Taxonomy" id="111125"/>
    <lineage>
        <taxon>Eukaryota</taxon>
        <taxon>Metazoa</taxon>
        <taxon>Chordata</taxon>
        <taxon>Craniata</taxon>
        <taxon>Vertebrata</taxon>
        <taxon>Euteleostomi</taxon>
        <taxon>Amphibia</taxon>
        <taxon>Batrachia</taxon>
        <taxon>Anura</taxon>
        <taxon>Neobatrachia</taxon>
        <taxon>Hyloidea</taxon>
        <taxon>Dendrobatidae</taxon>
        <taxon>Dendrobatinae</taxon>
        <taxon>Ranitomeya</taxon>
    </lineage>
</organism>
<dbReference type="EMBL" id="CAUEEQ010000508">
    <property type="protein sequence ID" value="CAJ0917127.1"/>
    <property type="molecule type" value="Genomic_DNA"/>
</dbReference>
<dbReference type="PANTHER" id="PTHR15907">
    <property type="entry name" value="DUF614 FAMILY PROTEIN-RELATED"/>
    <property type="match status" value="1"/>
</dbReference>
<keyword evidence="3" id="KW-1185">Reference proteome</keyword>